<feature type="transmembrane region" description="Helical" evidence="9">
    <location>
        <begin position="1128"/>
        <end position="1147"/>
    </location>
</feature>
<keyword evidence="4" id="KW-0547">Nucleotide-binding</keyword>
<dbReference type="Pfam" id="PF00664">
    <property type="entry name" value="ABC_membrane"/>
    <property type="match status" value="2"/>
</dbReference>
<feature type="domain" description="ABC transporter" evidence="10">
    <location>
        <begin position="1190"/>
        <end position="1449"/>
    </location>
</feature>
<dbReference type="InterPro" id="IPR011527">
    <property type="entry name" value="ABC1_TM_dom"/>
</dbReference>
<evidence type="ECO:0000256" key="8">
    <source>
        <dbReference type="SAM" id="MobiDB-lite"/>
    </source>
</evidence>
<organism evidence="12 13">
    <name type="scientific">Blattamonas nauphoetae</name>
    <dbReference type="NCBI Taxonomy" id="2049346"/>
    <lineage>
        <taxon>Eukaryota</taxon>
        <taxon>Metamonada</taxon>
        <taxon>Preaxostyla</taxon>
        <taxon>Oxymonadida</taxon>
        <taxon>Blattamonas</taxon>
    </lineage>
</organism>
<feature type="compositionally biased region" description="Low complexity" evidence="8">
    <location>
        <begin position="814"/>
        <end position="823"/>
    </location>
</feature>
<feature type="transmembrane region" description="Helical" evidence="9">
    <location>
        <begin position="165"/>
        <end position="191"/>
    </location>
</feature>
<evidence type="ECO:0000256" key="1">
    <source>
        <dbReference type="ARBA" id="ARBA00004141"/>
    </source>
</evidence>
<evidence type="ECO:0000313" key="12">
    <source>
        <dbReference type="EMBL" id="KAK2952011.1"/>
    </source>
</evidence>
<dbReference type="SUPFAM" id="SSF90123">
    <property type="entry name" value="ABC transporter transmembrane region"/>
    <property type="match status" value="2"/>
</dbReference>
<evidence type="ECO:0000256" key="5">
    <source>
        <dbReference type="ARBA" id="ARBA00022840"/>
    </source>
</evidence>
<evidence type="ECO:0000259" key="11">
    <source>
        <dbReference type="PROSITE" id="PS50929"/>
    </source>
</evidence>
<dbReference type="PROSITE" id="PS50893">
    <property type="entry name" value="ABC_TRANSPORTER_2"/>
    <property type="match status" value="2"/>
</dbReference>
<dbReference type="Pfam" id="PF00005">
    <property type="entry name" value="ABC_tran"/>
    <property type="match status" value="2"/>
</dbReference>
<keyword evidence="6 9" id="KW-1133">Transmembrane helix</keyword>
<keyword evidence="2" id="KW-0813">Transport</keyword>
<dbReference type="EMBL" id="JARBJD010000110">
    <property type="protein sequence ID" value="KAK2952011.1"/>
    <property type="molecule type" value="Genomic_DNA"/>
</dbReference>
<feature type="transmembrane region" description="Helical" evidence="9">
    <location>
        <begin position="269"/>
        <end position="294"/>
    </location>
</feature>
<dbReference type="InterPro" id="IPR050173">
    <property type="entry name" value="ABC_transporter_C-like"/>
</dbReference>
<dbReference type="Gene3D" id="1.20.1560.10">
    <property type="entry name" value="ABC transporter type 1, transmembrane domain"/>
    <property type="match status" value="2"/>
</dbReference>
<dbReference type="CDD" id="cd03244">
    <property type="entry name" value="ABCC_MRP_domain2"/>
    <property type="match status" value="1"/>
</dbReference>
<feature type="region of interest" description="Disordered" evidence="8">
    <location>
        <begin position="734"/>
        <end position="853"/>
    </location>
</feature>
<evidence type="ECO:0000256" key="3">
    <source>
        <dbReference type="ARBA" id="ARBA00022692"/>
    </source>
</evidence>
<feature type="transmembrane region" description="Helical" evidence="9">
    <location>
        <begin position="132"/>
        <end position="153"/>
    </location>
</feature>
<protein>
    <submittedName>
        <fullName evidence="12">Multidrug resistance-associated protein</fullName>
    </submittedName>
</protein>
<feature type="domain" description="ABC transmembrane type-1" evidence="11">
    <location>
        <begin position="136"/>
        <end position="387"/>
    </location>
</feature>
<dbReference type="PROSITE" id="PS00211">
    <property type="entry name" value="ABC_TRANSPORTER_1"/>
    <property type="match status" value="2"/>
</dbReference>
<feature type="compositionally biased region" description="Basic and acidic residues" evidence="8">
    <location>
        <begin position="469"/>
        <end position="480"/>
    </location>
</feature>
<dbReference type="PANTHER" id="PTHR24223:SF415">
    <property type="entry name" value="FI20190P1"/>
    <property type="match status" value="1"/>
</dbReference>
<dbReference type="Gene3D" id="3.40.50.300">
    <property type="entry name" value="P-loop containing nucleotide triphosphate hydrolases"/>
    <property type="match status" value="2"/>
</dbReference>
<dbReference type="SMART" id="SM00382">
    <property type="entry name" value="AAA"/>
    <property type="match status" value="2"/>
</dbReference>
<dbReference type="InterPro" id="IPR003593">
    <property type="entry name" value="AAA+_ATPase"/>
</dbReference>
<evidence type="ECO:0000256" key="6">
    <source>
        <dbReference type="ARBA" id="ARBA00022989"/>
    </source>
</evidence>
<name>A0ABQ9XHT9_9EUKA</name>
<feature type="transmembrane region" description="Helical" evidence="9">
    <location>
        <begin position="1103"/>
        <end position="1122"/>
    </location>
</feature>
<keyword evidence="13" id="KW-1185">Reference proteome</keyword>
<feature type="transmembrane region" description="Helical" evidence="9">
    <location>
        <begin position="916"/>
        <end position="938"/>
    </location>
</feature>
<feature type="transmembrane region" description="Helical" evidence="9">
    <location>
        <begin position="245"/>
        <end position="263"/>
    </location>
</feature>
<dbReference type="InterPro" id="IPR036640">
    <property type="entry name" value="ABC1_TM_sf"/>
</dbReference>
<dbReference type="SUPFAM" id="SSF52540">
    <property type="entry name" value="P-loop containing nucleoside triphosphate hydrolases"/>
    <property type="match status" value="2"/>
</dbReference>
<feature type="transmembrane region" description="Helical" evidence="9">
    <location>
        <begin position="873"/>
        <end position="896"/>
    </location>
</feature>
<dbReference type="PROSITE" id="PS50929">
    <property type="entry name" value="ABC_TM1F"/>
    <property type="match status" value="2"/>
</dbReference>
<feature type="domain" description="ABC transporter" evidence="10">
    <location>
        <begin position="501"/>
        <end position="731"/>
    </location>
</feature>
<gene>
    <name evidence="12" type="ORF">BLNAU_13111</name>
</gene>
<evidence type="ECO:0000313" key="13">
    <source>
        <dbReference type="Proteomes" id="UP001281761"/>
    </source>
</evidence>
<sequence length="1453" mass="162901">MEENGFPESQTEIIRTEQSLDGSDIVATKPRKNTEDKHNFCFNLFFFFYYPFVCRCKPITNEDIFECGKKDKVSYNIPRSGQRWLKKQEEYLNTRAEWDLSEHPPIEKPPKRPSIFSYILFEVSKRSLVVNVAWYLFSNALYLIMPLIMKLLLQDIADKDTNPTFPFASAIVQIVIPYIQGLADGICYRLFYHRTLSVRGMLCAFIFDKTMKLNLNTQGEVDSGRLLSLITADTRNVGDLFWQTYFILLLPYQIIVPLVFVLIDFGATALISIAVWIVLIPISMIATFLMGVAMQKYLGSNDERNKLINETLQGIRVVKYSGLEDVFIDRIENKRNMQVKASVGMATWLYISSAIIRSIPASVNISVIFLLVATRGLDESEFAVFVMPNLGFLTLMTREATQLPYYIQSTQITAISAGRIRDFLLLPEMKIEERAAPSDASLSITIEGGEFKWGEAPEVPLTEAEQAELDARKKEEEKKSKQNKTKTPTDEQTEMVDEYPTESTRLSTSPSPSPAPSSKKPRVSVLTDIHLQIPTGSLTMVVGGVGSGKSSLAAAITGDVERVNGTVCVRGSIAFCPQIAWINNSTVRGNIVFGMPFDETKYSEVIRVCALEKDLQMLAAGDQTAIGEKGVNLSGGQKARIQLARAVYSDRDIVVLDDPLSAVDAHVGRFLIDECMMGRLKGKTIVLMTNQIQFLDRADKVVALKDGKIIGQGRYEELREQGINFDEFIIQSEKKNKQKRKEMKADDQNEETEEEQQKEHAPTEELQPYSTSNTTEEEEEELKKLEPVVAPQEDVENKSNSDYLVANGNENDLSSTNQSSSTPSPSPPNSASPFEDQEKAEKAARQMMTEEEQSTGSISFKTYFRLVATMMPVWLIPFAMLFGIIVESITLFQSYWLGVVPEPTLFFPLSFHWKLGIYGLLTILAMIFLMLYACVVGCSMHRSNKIIHDKLLRHVMRCPVSFFDTTPLGRVINRFGGDIAQTDMNLVVLLYDVYLMAIGFVGQIVIIAISTPSFLAIGLPILLLFGIVLVLYSRAARDLQRLDSISRSPVVSIFSEVINGAGLSTIRAFHQEDRWKKRFEEKVDDWTVRTLLYWEGKNWGTTYTTLIVMFYMAGVVLLGWFFMNPPQMSVALTSSLNFNILGIFLVMQFVDLDSKMTCFERVQFYSTNLPQETSVNSISPPKEWPSVGNVIFENVTFRYRPGLPFVLRNVSFAVKGGETIGVCGRTGAGKSSLLFALFRLIELDPSLSPLSIDVDTGMPVPVDPNEEPNSGRVVIDDVDISKVQIQRVRRSIAIIPQDPTLFTGTVRYNLDIAGQCSDDRVWEVLEMVEMRSVVASMAAGLDSEVAEGGSNFSAGQRQLLCFGRAILNNCRIVVLDEATASVDVETDAKIQRTIREQFRDKTVIVIAHRLNTILDSDRILVMDKGTVAEFDTPENLKANPDSTFNGLLHSLTH</sequence>
<evidence type="ECO:0000256" key="4">
    <source>
        <dbReference type="ARBA" id="ARBA00022741"/>
    </source>
</evidence>
<dbReference type="InterPro" id="IPR017871">
    <property type="entry name" value="ABC_transporter-like_CS"/>
</dbReference>
<feature type="compositionally biased region" description="Acidic residues" evidence="8">
    <location>
        <begin position="491"/>
        <end position="500"/>
    </location>
</feature>
<dbReference type="InterPro" id="IPR044726">
    <property type="entry name" value="ABCC_6TM_D2"/>
</dbReference>
<keyword evidence="7 9" id="KW-0472">Membrane</keyword>
<evidence type="ECO:0000256" key="9">
    <source>
        <dbReference type="SAM" id="Phobius"/>
    </source>
</evidence>
<evidence type="ECO:0000256" key="2">
    <source>
        <dbReference type="ARBA" id="ARBA00022448"/>
    </source>
</evidence>
<dbReference type="CDD" id="cd18580">
    <property type="entry name" value="ABC_6TM_ABCC_D2"/>
    <property type="match status" value="1"/>
</dbReference>
<feature type="domain" description="ABC transmembrane type-1" evidence="11">
    <location>
        <begin position="878"/>
        <end position="1119"/>
    </location>
</feature>
<dbReference type="Proteomes" id="UP001281761">
    <property type="component" value="Unassembled WGS sequence"/>
</dbReference>
<dbReference type="CDD" id="cd03250">
    <property type="entry name" value="ABCC_MRP_domain1"/>
    <property type="match status" value="1"/>
</dbReference>
<feature type="region of interest" description="Disordered" evidence="8">
    <location>
        <begin position="469"/>
        <end position="523"/>
    </location>
</feature>
<dbReference type="PANTHER" id="PTHR24223">
    <property type="entry name" value="ATP-BINDING CASSETTE SUB-FAMILY C"/>
    <property type="match status" value="1"/>
</dbReference>
<comment type="caution">
    <text evidence="12">The sequence shown here is derived from an EMBL/GenBank/DDBJ whole genome shotgun (WGS) entry which is preliminary data.</text>
</comment>
<evidence type="ECO:0000256" key="7">
    <source>
        <dbReference type="ARBA" id="ARBA00023136"/>
    </source>
</evidence>
<feature type="transmembrane region" description="Helical" evidence="9">
    <location>
        <begin position="1014"/>
        <end position="1032"/>
    </location>
</feature>
<keyword evidence="5" id="KW-0067">ATP-binding</keyword>
<proteinExistence type="predicted"/>
<evidence type="ECO:0000259" key="10">
    <source>
        <dbReference type="PROSITE" id="PS50893"/>
    </source>
</evidence>
<feature type="compositionally biased region" description="Polar residues" evidence="8">
    <location>
        <begin position="798"/>
        <end position="813"/>
    </location>
</feature>
<feature type="transmembrane region" description="Helical" evidence="9">
    <location>
        <begin position="986"/>
        <end position="1008"/>
    </location>
</feature>
<dbReference type="InterPro" id="IPR003439">
    <property type="entry name" value="ABC_transporter-like_ATP-bd"/>
</dbReference>
<reference evidence="12 13" key="1">
    <citation type="journal article" date="2022" name="bioRxiv">
        <title>Genomics of Preaxostyla Flagellates Illuminates Evolutionary Transitions and the Path Towards Mitochondrial Loss.</title>
        <authorList>
            <person name="Novak L.V.F."/>
            <person name="Treitli S.C."/>
            <person name="Pyrih J."/>
            <person name="Halakuc P."/>
            <person name="Pipaliya S.V."/>
            <person name="Vacek V."/>
            <person name="Brzon O."/>
            <person name="Soukal P."/>
            <person name="Eme L."/>
            <person name="Dacks J.B."/>
            <person name="Karnkowska A."/>
            <person name="Elias M."/>
            <person name="Hampl V."/>
        </authorList>
    </citation>
    <scope>NUCLEOTIDE SEQUENCE [LARGE SCALE GENOMIC DNA]</scope>
    <source>
        <strain evidence="12">NAU3</strain>
        <tissue evidence="12">Gut</tissue>
    </source>
</reference>
<accession>A0ABQ9XHT9</accession>
<keyword evidence="3 9" id="KW-0812">Transmembrane</keyword>
<dbReference type="InterPro" id="IPR027417">
    <property type="entry name" value="P-loop_NTPase"/>
</dbReference>
<comment type="subcellular location">
    <subcellularLocation>
        <location evidence="1">Membrane</location>
        <topology evidence="1">Multi-pass membrane protein</topology>
    </subcellularLocation>
</comment>